<comment type="caution">
    <text evidence="7">The sequence shown here is derived from an EMBL/GenBank/DDBJ whole genome shotgun (WGS) entry which is preliminary data.</text>
</comment>
<dbReference type="GO" id="GO:0015171">
    <property type="term" value="F:amino acid transmembrane transporter activity"/>
    <property type="evidence" value="ECO:0007669"/>
    <property type="project" value="TreeGrafter"/>
</dbReference>
<protein>
    <submittedName>
        <fullName evidence="7">Amino acid permease</fullName>
    </submittedName>
</protein>
<evidence type="ECO:0000313" key="7">
    <source>
        <dbReference type="EMBL" id="RRA96717.1"/>
    </source>
</evidence>
<dbReference type="InterPro" id="IPR001123">
    <property type="entry name" value="LeuE-type"/>
</dbReference>
<feature type="transmembrane region" description="Helical" evidence="6">
    <location>
        <begin position="188"/>
        <end position="206"/>
    </location>
</feature>
<feature type="transmembrane region" description="Helical" evidence="6">
    <location>
        <begin position="146"/>
        <end position="168"/>
    </location>
</feature>
<keyword evidence="8" id="KW-1185">Reference proteome</keyword>
<dbReference type="AlphaFoldDB" id="A0A3P1B6F6"/>
<feature type="transmembrane region" description="Helical" evidence="6">
    <location>
        <begin position="74"/>
        <end position="92"/>
    </location>
</feature>
<evidence type="ECO:0000256" key="4">
    <source>
        <dbReference type="ARBA" id="ARBA00022989"/>
    </source>
</evidence>
<evidence type="ECO:0000256" key="1">
    <source>
        <dbReference type="ARBA" id="ARBA00004651"/>
    </source>
</evidence>
<proteinExistence type="predicted"/>
<name>A0A3P1B6F6_9FLAO</name>
<evidence type="ECO:0000256" key="2">
    <source>
        <dbReference type="ARBA" id="ARBA00022475"/>
    </source>
</evidence>
<dbReference type="Pfam" id="PF01810">
    <property type="entry name" value="LysE"/>
    <property type="match status" value="1"/>
</dbReference>
<dbReference type="PANTHER" id="PTHR30086">
    <property type="entry name" value="ARGININE EXPORTER PROTEIN ARGO"/>
    <property type="match status" value="1"/>
</dbReference>
<dbReference type="OrthoDB" id="1451945at2"/>
<reference evidence="7 8" key="1">
    <citation type="submission" date="2018-11" db="EMBL/GenBank/DDBJ databases">
        <title>Flavobacterium sp. nov., YIM 102796 draft genome.</title>
        <authorList>
            <person name="Li G."/>
            <person name="Jiang Y."/>
        </authorList>
    </citation>
    <scope>NUCLEOTIDE SEQUENCE [LARGE SCALE GENOMIC DNA]</scope>
    <source>
        <strain evidence="7 8">YIM 102796</strain>
    </source>
</reference>
<keyword evidence="5 6" id="KW-0472">Membrane</keyword>
<keyword evidence="2" id="KW-1003">Cell membrane</keyword>
<keyword evidence="4 6" id="KW-1133">Transmembrane helix</keyword>
<sequence>MNYLLPFLTGLGASVLGTLLPGILNATVVNISKKEGMKNAYSFMLGTFVVIALQTYLAVFFAKIIDNSIFITNILREIGFVVFLILTIYFFVAKPKKNNDSEVQVVQKRKRFTQGILLALINVFPIFYYVFITVTAVNNNFYSINYISNILLTVGVLIGAFLAFMFYINLFKNKTDQDSFVLKNINKILGCITGLITLINLCKLFYND</sequence>
<feature type="transmembrane region" description="Helical" evidence="6">
    <location>
        <begin position="6"/>
        <end position="28"/>
    </location>
</feature>
<evidence type="ECO:0000256" key="6">
    <source>
        <dbReference type="SAM" id="Phobius"/>
    </source>
</evidence>
<feature type="transmembrane region" description="Helical" evidence="6">
    <location>
        <begin position="40"/>
        <end position="62"/>
    </location>
</feature>
<organism evidence="7 8">
    <name type="scientific">Paenimyroides viscosum</name>
    <dbReference type="NCBI Taxonomy" id="2488729"/>
    <lineage>
        <taxon>Bacteria</taxon>
        <taxon>Pseudomonadati</taxon>
        <taxon>Bacteroidota</taxon>
        <taxon>Flavobacteriia</taxon>
        <taxon>Flavobacteriales</taxon>
        <taxon>Flavobacteriaceae</taxon>
        <taxon>Paenimyroides</taxon>
    </lineage>
</organism>
<dbReference type="GO" id="GO:0005886">
    <property type="term" value="C:plasma membrane"/>
    <property type="evidence" value="ECO:0007669"/>
    <property type="project" value="UniProtKB-SubCell"/>
</dbReference>
<evidence type="ECO:0000256" key="3">
    <source>
        <dbReference type="ARBA" id="ARBA00022692"/>
    </source>
</evidence>
<feature type="transmembrane region" description="Helical" evidence="6">
    <location>
        <begin position="112"/>
        <end position="134"/>
    </location>
</feature>
<accession>A0A3P1B6F6</accession>
<dbReference type="RefSeq" id="WP_124898130.1">
    <property type="nucleotide sequence ID" value="NZ_RQTJ01000002.1"/>
</dbReference>
<evidence type="ECO:0000313" key="8">
    <source>
        <dbReference type="Proteomes" id="UP000268372"/>
    </source>
</evidence>
<gene>
    <name evidence="7" type="ORF">EG242_01390</name>
</gene>
<evidence type="ECO:0000256" key="5">
    <source>
        <dbReference type="ARBA" id="ARBA00023136"/>
    </source>
</evidence>
<comment type="subcellular location">
    <subcellularLocation>
        <location evidence="1">Cell membrane</location>
        <topology evidence="1">Multi-pass membrane protein</topology>
    </subcellularLocation>
</comment>
<keyword evidence="3 6" id="KW-0812">Transmembrane</keyword>
<dbReference type="Proteomes" id="UP000268372">
    <property type="component" value="Unassembled WGS sequence"/>
</dbReference>
<dbReference type="PANTHER" id="PTHR30086:SF20">
    <property type="entry name" value="ARGININE EXPORTER PROTEIN ARGO-RELATED"/>
    <property type="match status" value="1"/>
</dbReference>
<dbReference type="EMBL" id="RQTJ01000002">
    <property type="protein sequence ID" value="RRA96717.1"/>
    <property type="molecule type" value="Genomic_DNA"/>
</dbReference>